<evidence type="ECO:0000256" key="1">
    <source>
        <dbReference type="SAM" id="MobiDB-lite"/>
    </source>
</evidence>
<dbReference type="GO" id="GO:0030018">
    <property type="term" value="C:Z disc"/>
    <property type="evidence" value="ECO:0007669"/>
    <property type="project" value="TreeGrafter"/>
</dbReference>
<feature type="region of interest" description="Disordered" evidence="1">
    <location>
        <begin position="1009"/>
        <end position="1030"/>
    </location>
</feature>
<feature type="region of interest" description="Disordered" evidence="1">
    <location>
        <begin position="80"/>
        <end position="100"/>
    </location>
</feature>
<feature type="region of interest" description="Disordered" evidence="1">
    <location>
        <begin position="164"/>
        <end position="188"/>
    </location>
</feature>
<dbReference type="InterPro" id="IPR052303">
    <property type="entry name" value="CEFIP"/>
</dbReference>
<dbReference type="PANTHER" id="PTHR33775:SF2">
    <property type="entry name" value="CARDIAC-ENRICHED FHL2-INTERACTING PROTEIN"/>
    <property type="match status" value="1"/>
</dbReference>
<feature type="region of interest" description="Disordered" evidence="1">
    <location>
        <begin position="449"/>
        <end position="492"/>
    </location>
</feature>
<dbReference type="Proteomes" id="UP000261600">
    <property type="component" value="Unplaced"/>
</dbReference>
<feature type="region of interest" description="Disordered" evidence="1">
    <location>
        <begin position="671"/>
        <end position="690"/>
    </location>
</feature>
<dbReference type="InterPro" id="IPR027838">
    <property type="entry name" value="DUF4585"/>
</dbReference>
<feature type="compositionally biased region" description="Low complexity" evidence="1">
    <location>
        <begin position="1922"/>
        <end position="1934"/>
    </location>
</feature>
<organism evidence="3 4">
    <name type="scientific">Monopterus albus</name>
    <name type="common">Swamp eel</name>
    <dbReference type="NCBI Taxonomy" id="43700"/>
    <lineage>
        <taxon>Eukaryota</taxon>
        <taxon>Metazoa</taxon>
        <taxon>Chordata</taxon>
        <taxon>Craniata</taxon>
        <taxon>Vertebrata</taxon>
        <taxon>Euteleostomi</taxon>
        <taxon>Actinopterygii</taxon>
        <taxon>Neopterygii</taxon>
        <taxon>Teleostei</taxon>
        <taxon>Neoteleostei</taxon>
        <taxon>Acanthomorphata</taxon>
        <taxon>Anabantaria</taxon>
        <taxon>Synbranchiformes</taxon>
        <taxon>Synbranchidae</taxon>
        <taxon>Monopterus</taxon>
    </lineage>
</organism>
<feature type="region of interest" description="Disordered" evidence="1">
    <location>
        <begin position="1112"/>
        <end position="1184"/>
    </location>
</feature>
<feature type="compositionally biased region" description="Polar residues" evidence="1">
    <location>
        <begin position="748"/>
        <end position="757"/>
    </location>
</feature>
<feature type="compositionally biased region" description="Pro residues" evidence="1">
    <location>
        <begin position="275"/>
        <end position="293"/>
    </location>
</feature>
<protein>
    <recommendedName>
        <fullName evidence="2">DUF4585 domain-containing protein</fullName>
    </recommendedName>
</protein>
<feature type="region of interest" description="Disordered" evidence="1">
    <location>
        <begin position="1513"/>
        <end position="1550"/>
    </location>
</feature>
<accession>A0A3Q3JP36</accession>
<feature type="compositionally biased region" description="Basic and acidic residues" evidence="1">
    <location>
        <begin position="1769"/>
        <end position="1789"/>
    </location>
</feature>
<proteinExistence type="predicted"/>
<dbReference type="GO" id="GO:0070886">
    <property type="term" value="P:positive regulation of calcineurin-NFAT signaling cascade"/>
    <property type="evidence" value="ECO:0007669"/>
    <property type="project" value="TreeGrafter"/>
</dbReference>
<dbReference type="STRING" id="43700.ENSMALP00000016192"/>
<feature type="compositionally biased region" description="Basic and acidic residues" evidence="1">
    <location>
        <begin position="1536"/>
        <end position="1549"/>
    </location>
</feature>
<feature type="region of interest" description="Disordered" evidence="1">
    <location>
        <begin position="637"/>
        <end position="664"/>
    </location>
</feature>
<feature type="compositionally biased region" description="Basic and acidic residues" evidence="1">
    <location>
        <begin position="671"/>
        <end position="687"/>
    </location>
</feature>
<feature type="compositionally biased region" description="Polar residues" evidence="1">
    <location>
        <begin position="1475"/>
        <end position="1498"/>
    </location>
</feature>
<feature type="compositionally biased region" description="Basic and acidic residues" evidence="1">
    <location>
        <begin position="1463"/>
        <end position="1474"/>
    </location>
</feature>
<feature type="region of interest" description="Disordered" evidence="1">
    <location>
        <begin position="259"/>
        <end position="341"/>
    </location>
</feature>
<name>A0A3Q3JP36_MONAL</name>
<feature type="region of interest" description="Disordered" evidence="1">
    <location>
        <begin position="1202"/>
        <end position="1227"/>
    </location>
</feature>
<feature type="region of interest" description="Disordered" evidence="1">
    <location>
        <begin position="1646"/>
        <end position="1665"/>
    </location>
</feature>
<dbReference type="Ensembl" id="ENSMALT00000016521.1">
    <property type="protein sequence ID" value="ENSMALP00000016192.1"/>
    <property type="gene ID" value="ENSMALG00000011366.1"/>
</dbReference>
<feature type="compositionally biased region" description="Basic and acidic residues" evidence="1">
    <location>
        <begin position="1202"/>
        <end position="1218"/>
    </location>
</feature>
<sequence>MSGVEKRHTSHRVGSMLHHRFPNGFTDLFMDETDREVSTLTDRAFRSICVGDDAVYNDEFLCGYSPFSCHKPLVGDPLKKAQHMESKKQGQNKNDKNTCQPWKQQKQKNVSHMSSFLKALSATEKSCEGMLIKNGGVTDTNGESWDKSALRSIQRELSEFSSDYHTNLTDGHSNKTGKRSALPSGKSTKIKNGKSMIKLRKLNIKNFFLHSEFSPFQTWRNYSFVQEDTATSILPLDNIPKWYDLPFYKELTEAHKTETLHTEEAQSCQKAAVESPPPTAPKPIPPLPPPKVLPKPSATTAEKRCSSDGGDGSAAPWRCNRSRANSAIPGNQPGIPSQNNYSKTVDENLVLVKKEARSVEVKAVEEASSLASTPFSICQLMTPVIPSRQPTETSDVFQAVLSSSVLDLPLRPHSESKVTPELPSKRDSYKSLASSILFNLKDNRKRMKSHYSPHKFKTLDLPEDGTQSPQSDHLKHSQAGSEDNASGVSTPSLLKDGQAVCCPILKSTGTPTVGLTKHDTGRPLSDDYLLSNLLQTKKEAAGSSSDENPISPFIHSKRNKSPVAKKQSYPSLNLYKKASPVENDMKYLQVPVSSSDPAHMDQPTNQLSSLMLNKELSPKVGFSSSTLNANKDCSPIISPHATENDKLSSNILGGKRHPNMPDKTKRLVKDTKDKDFEAQSASREKDTSGQTMITMNVIRAAREAINAAKTKALSAAQLDSINKPISETEELKEKEIDKSDGHSKEMFSSKTESSIPEHNNILSQIKNDSTSATLVARNTNVKKEPPPVPKRNFAKSDIQLVLDKQQTHNVDKPNKEDLGNVKLDLENECVPEQGKLQHKFSTRQNNYIKYQRYGVINEEQVEEDEGGDLNVNAGMKMDDEIIALRKLRDGEHIINDLQALKDLERARLGEHMLENTKSKLGIINIDEEARAKNDLISRELRSIKKGMLSMRGNTLAKRDLFAKKEKEQRKQEPFTKLDSNVIVNKALINDNYDKAKLALEDIISERQKRNNKFTEQHPNLTSEEPANDESFISKVQRHEKALEDSVTDGTNDQNGQTLTLQERLGDLRDYSHMRQILSQTEPRLSETYRSGGRIALPGMDKVGNELHSVLKTKAKQASDKPADNPSYESEEINLRQMSEKSGENLTNEIGDKMLDAPPVPPRSKKEGNRKDVSDTKETDSLRDVDEYVFNRNGNGEECLKEMNRKGSGKQEIRNDLSTKEPAPSQSEIISEKVMWDVVNNADLKSITETDTVTRHPTVPLDYPDSENRLYLSPKNREDEKEANNLQIDMNTSTQGTSESSNAKEHETRKIKRNATLMSDNLNTPDNNVTKNLAAEGEQDKIYRPIEEINVDTEAVSEIPRMIISPLLLLNSINQSPPDQASLSSKSSYFSVDSALHRNTETESNVYHSLENVVGEVEEANDKHVSQNMKQDSDRPEVEYYSLNDHESESKVVKRPITSCQKDREVAYNEGKEQENTTADQSLTQDENNQIPISPSDTFSPTLGIPALFKVKDNSFSNKPKKPLQPWSPRGSLSGSERGEEELHLAKENPEVPLANPAEIFKPKEILSNQSTPLLMSPSNLQNEYPKKPPVGQFLTVLQEEDRFSGVSPSSEGVDSLTTSTADAADETGMNAGVTVEHEVPKIPCKHSGSNCSGNGIPTRFPKPPAVLPKSEKAVLRAIKLTNRRMKKEEAQKYTHKSSQSSSKHRAERQKIDKSENKSSNSSRNSKSSEKKQREKVEEGHYQSENHQGKTIRGRSEQLHELRSNNSENHNSDRTEINHKTRRQHQDMRESTNQIKEARPSVATERQGRSSDRHIRDKPGQRHYSSDRVISNVPVYKAHVGGRPVMDRLFHRSQSIDRYLGDKTECRLSAEKFDPRAQCTEKSLMDELQQRGRTKVKSSRDNPLRRSHSIDAYSMEVPQPLPLSRQSSHASQLSRQSSIEHAIVTQSFPVTQRKLLQDPDSGQYFVVDMPVQLKTKTFFDPTTGSYVQLPVQPPDGTIPQASPIDVLTPPLVVYQSFVPVPLSPMAQKPTIQAPPMQPEEFEQRHLERSRQMHCIETHPYLEPIYNQHEFMLGEFLSTEELDCPS</sequence>
<evidence type="ECO:0000313" key="4">
    <source>
        <dbReference type="Proteomes" id="UP000261600"/>
    </source>
</evidence>
<feature type="compositionally biased region" description="Basic and acidic residues" evidence="1">
    <location>
        <begin position="729"/>
        <end position="747"/>
    </location>
</feature>
<reference evidence="3" key="2">
    <citation type="submission" date="2025-09" db="UniProtKB">
        <authorList>
            <consortium name="Ensembl"/>
        </authorList>
    </citation>
    <scope>IDENTIFICATION</scope>
</reference>
<dbReference type="PANTHER" id="PTHR33775">
    <property type="entry name" value="CARDIAC-ENRICHED FHL2-INTERACTING PROTEIN-RELATED"/>
    <property type="match status" value="1"/>
</dbReference>
<feature type="domain" description="DUF4585" evidence="2">
    <location>
        <begin position="1947"/>
        <end position="2017"/>
    </location>
</feature>
<feature type="region of interest" description="Disordered" evidence="1">
    <location>
        <begin position="1683"/>
        <end position="1825"/>
    </location>
</feature>
<feature type="compositionally biased region" description="Basic and acidic residues" evidence="1">
    <location>
        <begin position="1163"/>
        <end position="1184"/>
    </location>
</feature>
<feature type="compositionally biased region" description="Polar residues" evidence="1">
    <location>
        <begin position="1047"/>
        <end position="1056"/>
    </location>
</feature>
<evidence type="ECO:0000313" key="3">
    <source>
        <dbReference type="Ensembl" id="ENSMALP00000016192.1"/>
    </source>
</evidence>
<feature type="compositionally biased region" description="Basic and acidic residues" evidence="1">
    <location>
        <begin position="80"/>
        <end position="96"/>
    </location>
</feature>
<feature type="compositionally biased region" description="Polar residues" evidence="1">
    <location>
        <begin position="322"/>
        <end position="341"/>
    </location>
</feature>
<dbReference type="Pfam" id="PF15232">
    <property type="entry name" value="DUF4585"/>
    <property type="match status" value="1"/>
</dbReference>
<feature type="region of interest" description="Disordered" evidence="1">
    <location>
        <begin position="538"/>
        <end position="566"/>
    </location>
</feature>
<keyword evidence="4" id="KW-1185">Reference proteome</keyword>
<reference evidence="3" key="1">
    <citation type="submission" date="2025-08" db="UniProtKB">
        <authorList>
            <consortium name="Ensembl"/>
        </authorList>
    </citation>
    <scope>IDENTIFICATION</scope>
</reference>
<evidence type="ECO:0000259" key="2">
    <source>
        <dbReference type="Pfam" id="PF15232"/>
    </source>
</evidence>
<feature type="region of interest" description="Disordered" evidence="1">
    <location>
        <begin position="729"/>
        <end position="757"/>
    </location>
</feature>
<feature type="compositionally biased region" description="Polar residues" evidence="1">
    <location>
        <begin position="1283"/>
        <end position="1300"/>
    </location>
</feature>
<feature type="compositionally biased region" description="Basic and acidic residues" evidence="1">
    <location>
        <begin position="1726"/>
        <end position="1762"/>
    </location>
</feature>
<feature type="compositionally biased region" description="Polar residues" evidence="1">
    <location>
        <begin position="478"/>
        <end position="492"/>
    </location>
</feature>
<feature type="region of interest" description="Disordered" evidence="1">
    <location>
        <begin position="1888"/>
        <end position="1934"/>
    </location>
</feature>
<feature type="region of interest" description="Disordered" evidence="1">
    <location>
        <begin position="1463"/>
        <end position="1498"/>
    </location>
</feature>
<feature type="compositionally biased region" description="Basic and acidic residues" evidence="1">
    <location>
        <begin position="1805"/>
        <end position="1825"/>
    </location>
</feature>
<feature type="region of interest" description="Disordered" evidence="1">
    <location>
        <begin position="1273"/>
        <end position="1308"/>
    </location>
</feature>
<feature type="region of interest" description="Disordered" evidence="1">
    <location>
        <begin position="1037"/>
        <end position="1056"/>
    </location>
</feature>